<accession>A0A4U0TS76</accession>
<evidence type="ECO:0000313" key="2">
    <source>
        <dbReference type="Proteomes" id="UP000308549"/>
    </source>
</evidence>
<dbReference type="Gene3D" id="3.40.50.150">
    <property type="entry name" value="Vaccinia Virus protein VP39"/>
    <property type="match status" value="1"/>
</dbReference>
<dbReference type="PANTHER" id="PTHR43591:SF24">
    <property type="entry name" value="2-METHOXY-6-POLYPRENYL-1,4-BENZOQUINOL METHYLASE, MITOCHONDRIAL"/>
    <property type="match status" value="1"/>
</dbReference>
<protein>
    <recommendedName>
        <fullName evidence="3">S-adenosyl-L-methionine-dependent methyltransferase</fullName>
    </recommendedName>
</protein>
<dbReference type="Proteomes" id="UP000308549">
    <property type="component" value="Unassembled WGS sequence"/>
</dbReference>
<name>A0A4U0TS76_9PEZI</name>
<dbReference type="CDD" id="cd02440">
    <property type="entry name" value="AdoMet_MTases"/>
    <property type="match status" value="1"/>
</dbReference>
<evidence type="ECO:0008006" key="3">
    <source>
        <dbReference type="Google" id="ProtNLM"/>
    </source>
</evidence>
<dbReference type="PANTHER" id="PTHR43591">
    <property type="entry name" value="METHYLTRANSFERASE"/>
    <property type="match status" value="1"/>
</dbReference>
<evidence type="ECO:0000313" key="1">
    <source>
        <dbReference type="EMBL" id="TKA25061.1"/>
    </source>
</evidence>
<comment type="caution">
    <text evidence="1">The sequence shown here is derived from an EMBL/GenBank/DDBJ whole genome shotgun (WGS) entry which is preliminary data.</text>
</comment>
<dbReference type="GO" id="GO:0008168">
    <property type="term" value="F:methyltransferase activity"/>
    <property type="evidence" value="ECO:0007669"/>
    <property type="project" value="TreeGrafter"/>
</dbReference>
<dbReference type="InterPro" id="IPR029063">
    <property type="entry name" value="SAM-dependent_MTases_sf"/>
</dbReference>
<reference evidence="1 2" key="1">
    <citation type="submission" date="2017-03" db="EMBL/GenBank/DDBJ databases">
        <title>Genomes of endolithic fungi from Antarctica.</title>
        <authorList>
            <person name="Coleine C."/>
            <person name="Masonjones S."/>
            <person name="Stajich J.E."/>
        </authorList>
    </citation>
    <scope>NUCLEOTIDE SEQUENCE [LARGE SCALE GENOMIC DNA]</scope>
    <source>
        <strain evidence="1 2">CCFEE 6315</strain>
    </source>
</reference>
<sequence length="315" mass="36153">MAGKASTEAHSGYIDTAPTYHTDKQAHYVLPNGSPEHLRLETQARHLQAIMNGRVIHAPLAKTEIRSILDVGCGTGVVTNYLAQQYPDAEVVGVDLSPVPALRDRPSNVRFLQGNILTEKPSSWRPSEDSNGQANILSDAAAFDLIYSRLLLCGMSDWPQYLRTCFQLLRPGGWTEIHDLDWIWYDRDGNDISATWDWLTRLRAAAEKRGLYFRCGSRTQRWMEEAGFQDVQVRTYRWPFGGQWENEECWRDFGQYVASAMVEMFWHLIPRLMMGRPECTAEMVEGMQRDMQRDFAPVEGKHWVFYVSCGRKPEV</sequence>
<dbReference type="SUPFAM" id="SSF53335">
    <property type="entry name" value="S-adenosyl-L-methionine-dependent methyltransferases"/>
    <property type="match status" value="1"/>
</dbReference>
<dbReference type="AlphaFoldDB" id="A0A4U0TS76"/>
<proteinExistence type="predicted"/>
<dbReference type="EMBL" id="NAJL01000038">
    <property type="protein sequence ID" value="TKA25061.1"/>
    <property type="molecule type" value="Genomic_DNA"/>
</dbReference>
<dbReference type="Pfam" id="PF13489">
    <property type="entry name" value="Methyltransf_23"/>
    <property type="match status" value="1"/>
</dbReference>
<keyword evidence="2" id="KW-1185">Reference proteome</keyword>
<dbReference type="OrthoDB" id="10017101at2759"/>
<gene>
    <name evidence="1" type="ORF">B0A50_06125</name>
</gene>
<organism evidence="1 2">
    <name type="scientific">Salinomyces thailandicus</name>
    <dbReference type="NCBI Taxonomy" id="706561"/>
    <lineage>
        <taxon>Eukaryota</taxon>
        <taxon>Fungi</taxon>
        <taxon>Dikarya</taxon>
        <taxon>Ascomycota</taxon>
        <taxon>Pezizomycotina</taxon>
        <taxon>Dothideomycetes</taxon>
        <taxon>Dothideomycetidae</taxon>
        <taxon>Mycosphaerellales</taxon>
        <taxon>Teratosphaeriaceae</taxon>
        <taxon>Salinomyces</taxon>
    </lineage>
</organism>